<evidence type="ECO:0000313" key="2">
    <source>
        <dbReference type="Proteomes" id="UP001268864"/>
    </source>
</evidence>
<keyword evidence="2" id="KW-1185">Reference proteome</keyword>
<evidence type="ECO:0000313" key="1">
    <source>
        <dbReference type="EMBL" id="MDS0284566.1"/>
    </source>
</evidence>
<dbReference type="EMBL" id="JAMQOS010000009">
    <property type="protein sequence ID" value="MDS0284566.1"/>
    <property type="molecule type" value="Genomic_DNA"/>
</dbReference>
<sequence length="141" mass="14994">MDPTPPPAAAPDEGDQPPLPCDDCRDALDTVSRDSVSFLLLDQFTLPVVGCADHLERFRAVCGLTTDGRAELLSHQPAGGITCPGCRRASHATGHAMIPIDGGAAVLLGCPDHESTIASRYQTGQRTRQRLTDDLDAFRSV</sequence>
<protein>
    <submittedName>
        <fullName evidence="1">Uncharacterized protein</fullName>
    </submittedName>
</protein>
<comment type="caution">
    <text evidence="1">The sequence shown here is derived from an EMBL/GenBank/DDBJ whole genome shotgun (WGS) entry which is preliminary data.</text>
</comment>
<accession>A0ABU2FUX6</accession>
<proteinExistence type="predicted"/>
<name>A0ABU2FUX6_9EURY</name>
<reference evidence="1 2" key="1">
    <citation type="submission" date="2022-06" db="EMBL/GenBank/DDBJ databases">
        <title>Halomicroarcula sp. a new haloarchaeum isolate from saline soil.</title>
        <authorList>
            <person name="Strakova D."/>
            <person name="Galisteo C."/>
            <person name="Sanchez-Porro C."/>
            <person name="Ventosa A."/>
        </authorList>
    </citation>
    <scope>NUCLEOTIDE SEQUENCE [LARGE SCALE GENOMIC DNA]</scope>
    <source>
        <strain evidence="1 2">S3CR25-11</strain>
    </source>
</reference>
<dbReference type="RefSeq" id="WP_310902231.1">
    <property type="nucleotide sequence ID" value="NZ_JAMQOS010000009.1"/>
</dbReference>
<dbReference type="Proteomes" id="UP001268864">
    <property type="component" value="Unassembled WGS sequence"/>
</dbReference>
<gene>
    <name evidence="1" type="ORF">NDI86_20930</name>
</gene>
<organism evidence="1 2">
    <name type="scientific">Haloarcula onubensis</name>
    <dbReference type="NCBI Taxonomy" id="2950539"/>
    <lineage>
        <taxon>Archaea</taxon>
        <taxon>Methanobacteriati</taxon>
        <taxon>Methanobacteriota</taxon>
        <taxon>Stenosarchaea group</taxon>
        <taxon>Halobacteria</taxon>
        <taxon>Halobacteriales</taxon>
        <taxon>Haloarculaceae</taxon>
        <taxon>Haloarcula</taxon>
    </lineage>
</organism>